<evidence type="ECO:0000313" key="2">
    <source>
        <dbReference type="EMBL" id="MBJ2174301.1"/>
    </source>
</evidence>
<dbReference type="Proteomes" id="UP000623301">
    <property type="component" value="Unassembled WGS sequence"/>
</dbReference>
<accession>A0ABS0WQP5</accession>
<organism evidence="2 3">
    <name type="scientific">Aureibaculum flavum</name>
    <dbReference type="NCBI Taxonomy" id="2795986"/>
    <lineage>
        <taxon>Bacteria</taxon>
        <taxon>Pseudomonadati</taxon>
        <taxon>Bacteroidota</taxon>
        <taxon>Flavobacteriia</taxon>
        <taxon>Flavobacteriales</taxon>
        <taxon>Flavobacteriaceae</taxon>
        <taxon>Aureibaculum</taxon>
    </lineage>
</organism>
<keyword evidence="3" id="KW-1185">Reference proteome</keyword>
<dbReference type="InterPro" id="IPR014973">
    <property type="entry name" value="DUF1835"/>
</dbReference>
<evidence type="ECO:0000313" key="3">
    <source>
        <dbReference type="Proteomes" id="UP000623301"/>
    </source>
</evidence>
<dbReference type="RefSeq" id="WP_198841038.1">
    <property type="nucleotide sequence ID" value="NZ_JAEHFJ010000003.1"/>
</dbReference>
<protein>
    <submittedName>
        <fullName evidence="2">DUF1835 domain-containing protein</fullName>
    </submittedName>
</protein>
<dbReference type="Pfam" id="PF08874">
    <property type="entry name" value="DUF1835"/>
    <property type="match status" value="1"/>
</dbReference>
<dbReference type="EMBL" id="JAEHFJ010000003">
    <property type="protein sequence ID" value="MBJ2174301.1"/>
    <property type="molecule type" value="Genomic_DNA"/>
</dbReference>
<name>A0ABS0WQP5_9FLAO</name>
<proteinExistence type="predicted"/>
<evidence type="ECO:0000259" key="1">
    <source>
        <dbReference type="Pfam" id="PF08874"/>
    </source>
</evidence>
<gene>
    <name evidence="2" type="ORF">JBL43_08630</name>
</gene>
<reference evidence="2 3" key="1">
    <citation type="submission" date="2020-12" db="EMBL/GenBank/DDBJ databases">
        <title>Aureibaculum luteum sp. nov. and Aureibaculum flavum sp. nov., novel members of the family Flavobacteriaceae isolated from Antarctic intertidal sediments.</title>
        <authorList>
            <person name="He X."/>
            <person name="Zhang X."/>
        </authorList>
    </citation>
    <scope>NUCLEOTIDE SEQUENCE [LARGE SCALE GENOMIC DNA]</scope>
    <source>
        <strain evidence="2 3">A20</strain>
    </source>
</reference>
<sequence>MAKTLHILNGDSTASIFSQSQIEGDVIIWREMLCEGPICKEVGSDEFWKKRYNYFENDLGIGKLEYFDKTIKEIVKLENVAKYDEIILWFEYDLFCQINLMALCTYLLESYDKSVMYHLVCTGKENGKDQLQTLGDYDAKSYPQLLGKKKKLSRKKLLFAKKCWEIYVNNNPEELKAFDFNQKPDFAYFQMAIIQHLERFPKSNGLNQIQQKMLELIDGENLNKNQIIREMLLWQRTETVYGFGDLQYANYLDKLNAYYSMNDEIYRLNESGKRIINA</sequence>
<comment type="caution">
    <text evidence="2">The sequence shown here is derived from an EMBL/GenBank/DDBJ whole genome shotgun (WGS) entry which is preliminary data.</text>
</comment>
<feature type="domain" description="DUF1835" evidence="1">
    <location>
        <begin position="5"/>
        <end position="108"/>
    </location>
</feature>